<evidence type="ECO:0000313" key="6">
    <source>
        <dbReference type="Proteomes" id="UP000008795"/>
    </source>
</evidence>
<dbReference type="KEGG" id="bxy:BXY_25650"/>
<accession>D6CZL0</accession>
<dbReference type="SUPFAM" id="SSF51445">
    <property type="entry name" value="(Trans)glycosidases"/>
    <property type="match status" value="1"/>
</dbReference>
<dbReference type="EMBL" id="FP929033">
    <property type="protein sequence ID" value="CBK67612.1"/>
    <property type="molecule type" value="Genomic_DNA"/>
</dbReference>
<sequence length="138" mass="15395">MKEVALGTINNWCRGVIVWNLMLDNDRAPNREGGCQTCYGAVDISNSDYKTIIRNSHYYIIAHLSSVVKPGAVRIGASGYADSNIMYSAFENPDGTYAFVLMNNNEKTKKITLSDGKRHFAYDVPGKSVTSYRWAKSE</sequence>
<dbReference type="InterPro" id="IPR017853">
    <property type="entry name" value="GH"/>
</dbReference>
<proteinExistence type="inferred from homology"/>
<evidence type="ECO:0000256" key="3">
    <source>
        <dbReference type="ARBA" id="ARBA00022801"/>
    </source>
</evidence>
<dbReference type="CAZy" id="GH30">
    <property type="family name" value="Glycoside Hydrolase Family 30"/>
</dbReference>
<dbReference type="GO" id="GO:0004348">
    <property type="term" value="F:glucosylceramidase activity"/>
    <property type="evidence" value="ECO:0007669"/>
    <property type="project" value="InterPro"/>
</dbReference>
<protein>
    <submittedName>
        <fullName evidence="5">O-Glycosyl hydrolase</fullName>
    </submittedName>
</protein>
<evidence type="ECO:0000259" key="4">
    <source>
        <dbReference type="Pfam" id="PF17189"/>
    </source>
</evidence>
<evidence type="ECO:0000313" key="5">
    <source>
        <dbReference type="EMBL" id="CBK67612.1"/>
    </source>
</evidence>
<dbReference type="InterPro" id="IPR013780">
    <property type="entry name" value="Glyco_hydro_b"/>
</dbReference>
<dbReference type="PANTHER" id="PTHR11069:SF23">
    <property type="entry name" value="LYSOSOMAL ACID GLUCOSYLCERAMIDASE"/>
    <property type="match status" value="1"/>
</dbReference>
<dbReference type="eggNOG" id="COG5520">
    <property type="taxonomic scope" value="Bacteria"/>
</dbReference>
<dbReference type="PANTHER" id="PTHR11069">
    <property type="entry name" value="GLUCOSYLCERAMIDASE"/>
    <property type="match status" value="1"/>
</dbReference>
<dbReference type="Gene3D" id="2.60.40.1180">
    <property type="entry name" value="Golgi alpha-mannosidase II"/>
    <property type="match status" value="1"/>
</dbReference>
<dbReference type="Proteomes" id="UP000008795">
    <property type="component" value="Chromosome"/>
</dbReference>
<gene>
    <name evidence="5" type="ORF">BXY_25650</name>
</gene>
<name>D6CZL0_9BACE</name>
<keyword evidence="3 5" id="KW-0378">Hydrolase</keyword>
<feature type="domain" description="Glycosyl hydrolase family 30 beta sandwich" evidence="4">
    <location>
        <begin position="71"/>
        <end position="132"/>
    </location>
</feature>
<dbReference type="AlphaFoldDB" id="D6CZL0"/>
<evidence type="ECO:0000256" key="2">
    <source>
        <dbReference type="ARBA" id="ARBA00022729"/>
    </source>
</evidence>
<dbReference type="SUPFAM" id="SSF51011">
    <property type="entry name" value="Glycosyl hydrolase domain"/>
    <property type="match status" value="1"/>
</dbReference>
<evidence type="ECO:0000256" key="1">
    <source>
        <dbReference type="ARBA" id="ARBA00005382"/>
    </source>
</evidence>
<organism evidence="5 6">
    <name type="scientific">Bacteroides xylanisolvens XB1A</name>
    <dbReference type="NCBI Taxonomy" id="657309"/>
    <lineage>
        <taxon>Bacteria</taxon>
        <taxon>Pseudomonadati</taxon>
        <taxon>Bacteroidota</taxon>
        <taxon>Bacteroidia</taxon>
        <taxon>Bacteroidales</taxon>
        <taxon>Bacteroidaceae</taxon>
        <taxon>Bacteroides</taxon>
    </lineage>
</organism>
<dbReference type="InterPro" id="IPR033452">
    <property type="entry name" value="GH30_C"/>
</dbReference>
<reference evidence="5 6" key="2">
    <citation type="submission" date="2010-03" db="EMBL/GenBank/DDBJ databases">
        <authorList>
            <person name="Pajon A."/>
        </authorList>
    </citation>
    <scope>NUCLEOTIDE SEQUENCE [LARGE SCALE GENOMIC DNA]</scope>
    <source>
        <strain evidence="5 6">XB1A</strain>
    </source>
</reference>
<keyword evidence="2" id="KW-0732">Signal</keyword>
<comment type="similarity">
    <text evidence="1">Belongs to the glycosyl hydrolase 30 family.</text>
</comment>
<dbReference type="Pfam" id="PF17189">
    <property type="entry name" value="Glyco_hydro_30C"/>
    <property type="match status" value="1"/>
</dbReference>
<dbReference type="GO" id="GO:0016020">
    <property type="term" value="C:membrane"/>
    <property type="evidence" value="ECO:0007669"/>
    <property type="project" value="GOC"/>
</dbReference>
<dbReference type="GO" id="GO:0006680">
    <property type="term" value="P:glucosylceramide catabolic process"/>
    <property type="evidence" value="ECO:0007669"/>
    <property type="project" value="TreeGrafter"/>
</dbReference>
<dbReference type="HOGENOM" id="CLU_1851218_0_0_10"/>
<dbReference type="PATRIC" id="fig|657309.4.peg.1366"/>
<reference evidence="5 6" key="1">
    <citation type="submission" date="2010-03" db="EMBL/GenBank/DDBJ databases">
        <title>The genome sequence of Bacteriodes xylanisolvens XB1A.</title>
        <authorList>
            <consortium name="metaHIT consortium -- http://www.metahit.eu/"/>
            <person name="Pajon A."/>
            <person name="Turner K."/>
            <person name="Parkhill J."/>
            <person name="Bernalier A."/>
        </authorList>
    </citation>
    <scope>NUCLEOTIDE SEQUENCE [LARGE SCALE GENOMIC DNA]</scope>
    <source>
        <strain evidence="5 6">XB1A</strain>
    </source>
</reference>
<dbReference type="InterPro" id="IPR001139">
    <property type="entry name" value="Glyco_hydro_30"/>
</dbReference>